<dbReference type="EMBL" id="CM042020">
    <property type="protein sequence ID" value="KAI3821225.1"/>
    <property type="molecule type" value="Genomic_DNA"/>
</dbReference>
<reference evidence="2" key="1">
    <citation type="journal article" date="2022" name="Mol. Ecol. Resour.">
        <title>The genomes of chicory, endive, great burdock and yacon provide insights into Asteraceae palaeo-polyploidization history and plant inulin production.</title>
        <authorList>
            <person name="Fan W."/>
            <person name="Wang S."/>
            <person name="Wang H."/>
            <person name="Wang A."/>
            <person name="Jiang F."/>
            <person name="Liu H."/>
            <person name="Zhao H."/>
            <person name="Xu D."/>
            <person name="Zhang Y."/>
        </authorList>
    </citation>
    <scope>NUCLEOTIDE SEQUENCE [LARGE SCALE GENOMIC DNA]</scope>
    <source>
        <strain evidence="2">cv. Yunnan</strain>
    </source>
</reference>
<reference evidence="1 2" key="2">
    <citation type="journal article" date="2022" name="Mol. Ecol. Resour.">
        <title>The genomes of chicory, endive, great burdock and yacon provide insights into Asteraceae paleo-polyploidization history and plant inulin production.</title>
        <authorList>
            <person name="Fan W."/>
            <person name="Wang S."/>
            <person name="Wang H."/>
            <person name="Wang A."/>
            <person name="Jiang F."/>
            <person name="Liu H."/>
            <person name="Zhao H."/>
            <person name="Xu D."/>
            <person name="Zhang Y."/>
        </authorList>
    </citation>
    <scope>NUCLEOTIDE SEQUENCE [LARGE SCALE GENOMIC DNA]</scope>
    <source>
        <strain evidence="2">cv. Yunnan</strain>
        <tissue evidence="1">Leaves</tissue>
    </source>
</reference>
<proteinExistence type="predicted"/>
<evidence type="ECO:0000313" key="2">
    <source>
        <dbReference type="Proteomes" id="UP001056120"/>
    </source>
</evidence>
<accession>A0ACB9JNT8</accession>
<protein>
    <submittedName>
        <fullName evidence="1">Uncharacterized protein</fullName>
    </submittedName>
</protein>
<dbReference type="Proteomes" id="UP001056120">
    <property type="component" value="Linkage Group LG03"/>
</dbReference>
<organism evidence="1 2">
    <name type="scientific">Smallanthus sonchifolius</name>
    <dbReference type="NCBI Taxonomy" id="185202"/>
    <lineage>
        <taxon>Eukaryota</taxon>
        <taxon>Viridiplantae</taxon>
        <taxon>Streptophyta</taxon>
        <taxon>Embryophyta</taxon>
        <taxon>Tracheophyta</taxon>
        <taxon>Spermatophyta</taxon>
        <taxon>Magnoliopsida</taxon>
        <taxon>eudicotyledons</taxon>
        <taxon>Gunneridae</taxon>
        <taxon>Pentapetalae</taxon>
        <taxon>asterids</taxon>
        <taxon>campanulids</taxon>
        <taxon>Asterales</taxon>
        <taxon>Asteraceae</taxon>
        <taxon>Asteroideae</taxon>
        <taxon>Heliantheae alliance</taxon>
        <taxon>Millerieae</taxon>
        <taxon>Smallanthus</taxon>
    </lineage>
</organism>
<comment type="caution">
    <text evidence="1">The sequence shown here is derived from an EMBL/GenBank/DDBJ whole genome shotgun (WGS) entry which is preliminary data.</text>
</comment>
<keyword evidence="2" id="KW-1185">Reference proteome</keyword>
<gene>
    <name evidence="1" type="ORF">L1987_08786</name>
</gene>
<evidence type="ECO:0000313" key="1">
    <source>
        <dbReference type="EMBL" id="KAI3821225.1"/>
    </source>
</evidence>
<sequence>MPEVSNYNTHSHIQEHVDSPELPTNNEHEEEHESSQDEQESQTKEEPAGYVLPPRTNRGVPPKRYSPEKEARSSRYPMANIAKGNLSSEAQAFATSLYSEEIPTSVDQALESKDWKEAMKAEMDALIKNNTWEKYGTIEKYKARLVAKGYTQTYGIDYSETFSPVAKIDTIRVLFSIAANKEWPLHQFDVKNAILHGELEEEVYMEVPPGFTENSKEVCRLKKSLYGQKQSPRAWFYRFTLAMKKYGFKQSNSNHTLFLKRRGELITCLIIYVDDMIITGNDEDDITKLKASLFQEFEMKDLGRLKYFLGIEVLRSKRGIFICQKKYVLDLLA</sequence>
<name>A0ACB9JNT8_9ASTR</name>